<gene>
    <name evidence="1" type="ORF">BpHYR1_048699</name>
</gene>
<accession>A0A3M7S5B3</accession>
<evidence type="ECO:0000313" key="1">
    <source>
        <dbReference type="EMBL" id="RNA30780.1"/>
    </source>
</evidence>
<proteinExistence type="predicted"/>
<dbReference type="EMBL" id="REGN01002046">
    <property type="protein sequence ID" value="RNA30780.1"/>
    <property type="molecule type" value="Genomic_DNA"/>
</dbReference>
<reference evidence="1 2" key="1">
    <citation type="journal article" date="2018" name="Sci. Rep.">
        <title>Genomic signatures of local adaptation to the degree of environmental predictability in rotifers.</title>
        <authorList>
            <person name="Franch-Gras L."/>
            <person name="Hahn C."/>
            <person name="Garcia-Roger E.M."/>
            <person name="Carmona M.J."/>
            <person name="Serra M."/>
            <person name="Gomez A."/>
        </authorList>
    </citation>
    <scope>NUCLEOTIDE SEQUENCE [LARGE SCALE GENOMIC DNA]</scope>
    <source>
        <strain evidence="1">HYR1</strain>
    </source>
</reference>
<dbReference type="AlphaFoldDB" id="A0A3M7S5B3"/>
<evidence type="ECO:0000313" key="2">
    <source>
        <dbReference type="Proteomes" id="UP000276133"/>
    </source>
</evidence>
<comment type="caution">
    <text evidence="1">The sequence shown here is derived from an EMBL/GenBank/DDBJ whole genome shotgun (WGS) entry which is preliminary data.</text>
</comment>
<name>A0A3M7S5B3_BRAPC</name>
<protein>
    <submittedName>
        <fullName evidence="1">Uncharacterized protein</fullName>
    </submittedName>
</protein>
<dbReference type="Proteomes" id="UP000276133">
    <property type="component" value="Unassembled WGS sequence"/>
</dbReference>
<organism evidence="1 2">
    <name type="scientific">Brachionus plicatilis</name>
    <name type="common">Marine rotifer</name>
    <name type="synonym">Brachionus muelleri</name>
    <dbReference type="NCBI Taxonomy" id="10195"/>
    <lineage>
        <taxon>Eukaryota</taxon>
        <taxon>Metazoa</taxon>
        <taxon>Spiralia</taxon>
        <taxon>Gnathifera</taxon>
        <taxon>Rotifera</taxon>
        <taxon>Eurotatoria</taxon>
        <taxon>Monogononta</taxon>
        <taxon>Pseudotrocha</taxon>
        <taxon>Ploima</taxon>
        <taxon>Brachionidae</taxon>
        <taxon>Brachionus</taxon>
    </lineage>
</organism>
<sequence>MKPQHKNWSFSCSQFSKNIQEQINFKLNSYTSFCIRNTPYMFSHANLLCSYLQDNERKHFVLINKNASGLDKFCSQEVCYKIYLKYQFCKKIEKPSIHKFITLKLKLADIAKLQASVVQQYVPPPTPRTIGYLTKSFSRTTVFQSAYSRAIYAIIAF</sequence>
<keyword evidence="2" id="KW-1185">Reference proteome</keyword>